<keyword evidence="2" id="KW-0058">Aromatic hydrocarbons catabolism</keyword>
<dbReference type="GO" id="GO:0097176">
    <property type="term" value="P:epoxide metabolic process"/>
    <property type="evidence" value="ECO:0007669"/>
    <property type="project" value="TreeGrafter"/>
</dbReference>
<keyword evidence="7" id="KW-1185">Reference proteome</keyword>
<comment type="similarity">
    <text evidence="1">Belongs to the peptidase S33 family.</text>
</comment>
<dbReference type="Proteomes" id="UP000799767">
    <property type="component" value="Unassembled WGS sequence"/>
</dbReference>
<dbReference type="InterPro" id="IPR029058">
    <property type="entry name" value="AB_hydrolase_fold"/>
</dbReference>
<sequence length="467" mass="51651">MAAKAFQIDVGESHIARLRHKLADTIYPSQQASDNPSDWSRGVPRSEIERLGRYWLHDYPWVEALSKLNRLPQYTLDIDVSGFGIHGVHFLHQQSARAHAIPLLFLHSWPGSFLEVTKLLGPLTDDSDSNLPAFNVVAPSLLDFGFSSPTSRPDFGIEQHAETYHKLMLALGYDQYVVQSGDIGNLITRFIVKGVGAGSCKACHTSTPWPAEPKQDTHPELFAKLQATPLTGQDVAALQRAGAFVAEGSGYMSLLSTKPQTIGYALRDSPIGLLAWIFEKLHDWADEYPWTDEEIITWTIIYYFSTAGPQASGNIYYAMQHSTPPALVTAQSYINVPLGITRFAKDLVVLPSLWYESLGPIVFENEYERGGHFGAWERPDAIVADLRSMFGRGGGAYGSVTGRSGFAGDCRTESAIVEGMVNCVEWSGPFAAGQDASHLETGEHDDAAQRQCREQDRRLRYWISAGR</sequence>
<gene>
    <name evidence="6" type="ORF">BDY17DRAFT_190613</name>
</gene>
<evidence type="ECO:0000313" key="6">
    <source>
        <dbReference type="EMBL" id="KAF2481568.1"/>
    </source>
</evidence>
<evidence type="ECO:0000256" key="2">
    <source>
        <dbReference type="ARBA" id="ARBA00022797"/>
    </source>
</evidence>
<reference evidence="6" key="1">
    <citation type="journal article" date="2020" name="Stud. Mycol.">
        <title>101 Dothideomycetes genomes: a test case for predicting lifestyles and emergence of pathogens.</title>
        <authorList>
            <person name="Haridas S."/>
            <person name="Albert R."/>
            <person name="Binder M."/>
            <person name="Bloem J."/>
            <person name="Labutti K."/>
            <person name="Salamov A."/>
            <person name="Andreopoulos B."/>
            <person name="Baker S."/>
            <person name="Barry K."/>
            <person name="Bills G."/>
            <person name="Bluhm B."/>
            <person name="Cannon C."/>
            <person name="Castanera R."/>
            <person name="Culley D."/>
            <person name="Daum C."/>
            <person name="Ezra D."/>
            <person name="Gonzalez J."/>
            <person name="Henrissat B."/>
            <person name="Kuo A."/>
            <person name="Liang C."/>
            <person name="Lipzen A."/>
            <person name="Lutzoni F."/>
            <person name="Magnuson J."/>
            <person name="Mondo S."/>
            <person name="Nolan M."/>
            <person name="Ohm R."/>
            <person name="Pangilinan J."/>
            <person name="Park H.-J."/>
            <person name="Ramirez L."/>
            <person name="Alfaro M."/>
            <person name="Sun H."/>
            <person name="Tritt A."/>
            <person name="Yoshinaga Y."/>
            <person name="Zwiers L.-H."/>
            <person name="Turgeon B."/>
            <person name="Goodwin S."/>
            <person name="Spatafora J."/>
            <person name="Crous P."/>
            <person name="Grigoriev I."/>
        </authorList>
    </citation>
    <scope>NUCLEOTIDE SEQUENCE</scope>
    <source>
        <strain evidence="6">CBS 113389</strain>
    </source>
</reference>
<evidence type="ECO:0000256" key="3">
    <source>
        <dbReference type="ARBA" id="ARBA00022801"/>
    </source>
</evidence>
<name>A0A6A6PN89_9PEZI</name>
<dbReference type="InterPro" id="IPR000639">
    <property type="entry name" value="Epox_hydrolase-like"/>
</dbReference>
<dbReference type="Pfam" id="PF06441">
    <property type="entry name" value="EHN"/>
    <property type="match status" value="1"/>
</dbReference>
<dbReference type="SUPFAM" id="SSF53474">
    <property type="entry name" value="alpha/beta-Hydrolases"/>
    <property type="match status" value="1"/>
</dbReference>
<protein>
    <submittedName>
        <fullName evidence="6">Alpha/Beta hydrolase protein</fullName>
    </submittedName>
</protein>
<dbReference type="Gene3D" id="3.40.50.1820">
    <property type="entry name" value="alpha/beta hydrolase"/>
    <property type="match status" value="1"/>
</dbReference>
<evidence type="ECO:0000256" key="1">
    <source>
        <dbReference type="ARBA" id="ARBA00010088"/>
    </source>
</evidence>
<dbReference type="EMBL" id="MU001638">
    <property type="protein sequence ID" value="KAF2481568.1"/>
    <property type="molecule type" value="Genomic_DNA"/>
</dbReference>
<dbReference type="PRINTS" id="PR00412">
    <property type="entry name" value="EPOXHYDRLASE"/>
</dbReference>
<evidence type="ECO:0000313" key="7">
    <source>
        <dbReference type="Proteomes" id="UP000799767"/>
    </source>
</evidence>
<dbReference type="PANTHER" id="PTHR21661:SF35">
    <property type="entry name" value="EPOXIDE HYDROLASE"/>
    <property type="match status" value="1"/>
</dbReference>
<dbReference type="AlphaFoldDB" id="A0A6A6PN89"/>
<organism evidence="6 7">
    <name type="scientific">Neohortaea acidophila</name>
    <dbReference type="NCBI Taxonomy" id="245834"/>
    <lineage>
        <taxon>Eukaryota</taxon>
        <taxon>Fungi</taxon>
        <taxon>Dikarya</taxon>
        <taxon>Ascomycota</taxon>
        <taxon>Pezizomycotina</taxon>
        <taxon>Dothideomycetes</taxon>
        <taxon>Dothideomycetidae</taxon>
        <taxon>Mycosphaerellales</taxon>
        <taxon>Teratosphaeriaceae</taxon>
        <taxon>Neohortaea</taxon>
    </lineage>
</organism>
<feature type="active site" description="Proton donor" evidence="4">
    <location>
        <position position="317"/>
    </location>
</feature>
<evidence type="ECO:0000256" key="4">
    <source>
        <dbReference type="PIRSR" id="PIRSR001112-1"/>
    </source>
</evidence>
<keyword evidence="3 6" id="KW-0378">Hydrolase</keyword>
<dbReference type="GO" id="GO:0004301">
    <property type="term" value="F:epoxide hydrolase activity"/>
    <property type="evidence" value="ECO:0007669"/>
    <property type="project" value="TreeGrafter"/>
</dbReference>
<dbReference type="InterPro" id="IPR016292">
    <property type="entry name" value="Epoxide_hydrolase"/>
</dbReference>
<dbReference type="PIRSF" id="PIRSF001112">
    <property type="entry name" value="Epoxide_hydrolase"/>
    <property type="match status" value="1"/>
</dbReference>
<dbReference type="GeneID" id="54471006"/>
<dbReference type="InterPro" id="IPR010497">
    <property type="entry name" value="Epoxide_hydro_N"/>
</dbReference>
<accession>A0A6A6PN89</accession>
<dbReference type="RefSeq" id="XP_033588138.1">
    <property type="nucleotide sequence ID" value="XM_033730004.1"/>
</dbReference>
<feature type="domain" description="Epoxide hydrolase N-terminal" evidence="5">
    <location>
        <begin position="4"/>
        <end position="116"/>
    </location>
</feature>
<evidence type="ECO:0000259" key="5">
    <source>
        <dbReference type="Pfam" id="PF06441"/>
    </source>
</evidence>
<feature type="active site" description="Nucleophile" evidence="4">
    <location>
        <position position="182"/>
    </location>
</feature>
<proteinExistence type="inferred from homology"/>
<feature type="active site" description="Proton acceptor" evidence="4">
    <location>
        <position position="372"/>
    </location>
</feature>
<dbReference type="OrthoDB" id="7130006at2759"/>
<dbReference type="PANTHER" id="PTHR21661">
    <property type="entry name" value="EPOXIDE HYDROLASE 1-RELATED"/>
    <property type="match status" value="1"/>
</dbReference>